<reference evidence="2" key="1">
    <citation type="journal article" date="2023" name="Mol. Biol. Evol.">
        <title>Third-Generation Sequencing Reveals the Adaptive Role of the Epigenome in Three Deep-Sea Polychaetes.</title>
        <authorList>
            <person name="Perez M."/>
            <person name="Aroh O."/>
            <person name="Sun Y."/>
            <person name="Lan Y."/>
            <person name="Juniper S.K."/>
            <person name="Young C.R."/>
            <person name="Angers B."/>
            <person name="Qian P.Y."/>
        </authorList>
    </citation>
    <scope>NUCLEOTIDE SEQUENCE</scope>
    <source>
        <strain evidence="2">P08H-3</strain>
    </source>
</reference>
<evidence type="ECO:0000313" key="2">
    <source>
        <dbReference type="EMBL" id="KAK2141075.1"/>
    </source>
</evidence>
<evidence type="ECO:0008006" key="4">
    <source>
        <dbReference type="Google" id="ProtNLM"/>
    </source>
</evidence>
<keyword evidence="1" id="KW-0812">Transmembrane</keyword>
<accession>A0AAD9IVL5</accession>
<feature type="transmembrane region" description="Helical" evidence="1">
    <location>
        <begin position="198"/>
        <end position="219"/>
    </location>
</feature>
<keyword evidence="1" id="KW-1133">Transmembrane helix</keyword>
<gene>
    <name evidence="2" type="ORF">LSH36_1169g00024</name>
</gene>
<proteinExistence type="predicted"/>
<dbReference type="AlphaFoldDB" id="A0AAD9IVL5"/>
<feature type="transmembrane region" description="Helical" evidence="1">
    <location>
        <begin position="173"/>
        <end position="191"/>
    </location>
</feature>
<feature type="transmembrane region" description="Helical" evidence="1">
    <location>
        <begin position="225"/>
        <end position="250"/>
    </location>
</feature>
<keyword evidence="3" id="KW-1185">Reference proteome</keyword>
<name>A0AAD9IVL5_9ANNE</name>
<feature type="transmembrane region" description="Helical" evidence="1">
    <location>
        <begin position="97"/>
        <end position="118"/>
    </location>
</feature>
<dbReference type="EMBL" id="JAODUP010001169">
    <property type="protein sequence ID" value="KAK2141075.1"/>
    <property type="molecule type" value="Genomic_DNA"/>
</dbReference>
<evidence type="ECO:0000313" key="3">
    <source>
        <dbReference type="Proteomes" id="UP001208570"/>
    </source>
</evidence>
<evidence type="ECO:0000256" key="1">
    <source>
        <dbReference type="SAM" id="Phobius"/>
    </source>
</evidence>
<keyword evidence="1" id="KW-0472">Membrane</keyword>
<dbReference type="PANTHER" id="PTHR33802">
    <property type="entry name" value="SI:CH211-161H7.5-RELATED"/>
    <property type="match status" value="1"/>
</dbReference>
<comment type="caution">
    <text evidence="2">The sequence shown here is derived from an EMBL/GenBank/DDBJ whole genome shotgun (WGS) entry which is preliminary data.</text>
</comment>
<feature type="transmembrane region" description="Helical" evidence="1">
    <location>
        <begin position="64"/>
        <end position="85"/>
    </location>
</feature>
<feature type="transmembrane region" description="Helical" evidence="1">
    <location>
        <begin position="24"/>
        <end position="43"/>
    </location>
</feature>
<sequence>MISEWYTANKSGSYFHIQYGPPKWLVVLIWALIYMHQIIWTIYTLSTLWRKAPLSDKRLYYEPYFMPVQIYGALLLNLIFQLAWAAKLSTCTGVCPVLQLGSTLTIMAAFAISARALVGEGGSLYRLGASNEVWLVRLLVHNGFACYATWELIDLTISLSGIMVRGGYGQKEAYVTMLGILGLFLIPYVLLDLTLLDIYLRYTIAPYVTVFLYFVAIVAKHPDSGMVYIMAALLLAISLLGVCFKVLVLIARKRNSSEPIPLLESLPRQERKSSIATRLSTRMPVNVFDNLTIPNM</sequence>
<dbReference type="PANTHER" id="PTHR33802:SF1">
    <property type="entry name" value="XK-RELATED PROTEIN"/>
    <property type="match status" value="1"/>
</dbReference>
<dbReference type="Proteomes" id="UP001208570">
    <property type="component" value="Unassembled WGS sequence"/>
</dbReference>
<organism evidence="2 3">
    <name type="scientific">Paralvinella palmiformis</name>
    <dbReference type="NCBI Taxonomy" id="53620"/>
    <lineage>
        <taxon>Eukaryota</taxon>
        <taxon>Metazoa</taxon>
        <taxon>Spiralia</taxon>
        <taxon>Lophotrochozoa</taxon>
        <taxon>Annelida</taxon>
        <taxon>Polychaeta</taxon>
        <taxon>Sedentaria</taxon>
        <taxon>Canalipalpata</taxon>
        <taxon>Terebellida</taxon>
        <taxon>Terebelliformia</taxon>
        <taxon>Alvinellidae</taxon>
        <taxon>Paralvinella</taxon>
    </lineage>
</organism>
<protein>
    <recommendedName>
        <fullName evidence="4">Transmembrane protein</fullName>
    </recommendedName>
</protein>